<accession>A0A6J4UIH0</accession>
<reference evidence="2" key="1">
    <citation type="submission" date="2020-02" db="EMBL/GenBank/DDBJ databases">
        <authorList>
            <person name="Meier V. D."/>
        </authorList>
    </citation>
    <scope>NUCLEOTIDE SEQUENCE</scope>
    <source>
        <strain evidence="2">AVDCRST_MAG79</strain>
    </source>
</reference>
<feature type="transmembrane region" description="Helical" evidence="1">
    <location>
        <begin position="54"/>
        <end position="75"/>
    </location>
</feature>
<evidence type="ECO:0000256" key="1">
    <source>
        <dbReference type="SAM" id="Phobius"/>
    </source>
</evidence>
<dbReference type="EMBL" id="CADCWC010000387">
    <property type="protein sequence ID" value="CAA9548982.1"/>
    <property type="molecule type" value="Genomic_DNA"/>
</dbReference>
<organism evidence="2">
    <name type="scientific">uncultured Thermoleophilia bacterium</name>
    <dbReference type="NCBI Taxonomy" id="1497501"/>
    <lineage>
        <taxon>Bacteria</taxon>
        <taxon>Bacillati</taxon>
        <taxon>Actinomycetota</taxon>
        <taxon>Thermoleophilia</taxon>
        <taxon>environmental samples</taxon>
    </lineage>
</organism>
<feature type="non-terminal residue" evidence="2">
    <location>
        <position position="179"/>
    </location>
</feature>
<proteinExistence type="predicted"/>
<keyword evidence="1" id="KW-1133">Transmembrane helix</keyword>
<gene>
    <name evidence="2" type="ORF">AVDCRST_MAG79-2541</name>
</gene>
<sequence length="179" mass="18445">MPETEQPDTAPSRLDELRGSARGWHGVQLAVLGFIGLCGVLTEADPSEPGSLQVVAGLLALTALAVACLATYLVARAAWPLYGPRPPSPTVPEPDDLRATSRRLTRGIALTFVSVALLALSAASGWWPTDDEDAPAAAVEVRAQGGAWCGRLGSSPDGGVVLVTTEGRVAIPLEALTAV</sequence>
<keyword evidence="1" id="KW-0812">Transmembrane</keyword>
<feature type="transmembrane region" description="Helical" evidence="1">
    <location>
        <begin position="107"/>
        <end position="127"/>
    </location>
</feature>
<feature type="transmembrane region" description="Helical" evidence="1">
    <location>
        <begin position="23"/>
        <end position="42"/>
    </location>
</feature>
<evidence type="ECO:0000313" key="2">
    <source>
        <dbReference type="EMBL" id="CAA9548982.1"/>
    </source>
</evidence>
<keyword evidence="1" id="KW-0472">Membrane</keyword>
<protein>
    <submittedName>
        <fullName evidence="2">Uncharacterized protein</fullName>
    </submittedName>
</protein>
<name>A0A6J4UIH0_9ACTN</name>
<dbReference type="AlphaFoldDB" id="A0A6J4UIH0"/>